<proteinExistence type="predicted"/>
<dbReference type="GeneID" id="93581296"/>
<protein>
    <submittedName>
        <fullName evidence="1">Uncharacterized protein</fullName>
    </submittedName>
</protein>
<dbReference type="EMBL" id="KV878681">
    <property type="protein sequence ID" value="OJJ75225.1"/>
    <property type="molecule type" value="Genomic_DNA"/>
</dbReference>
<gene>
    <name evidence="1" type="ORF">ASPBRDRAFT_669219</name>
</gene>
<reference evidence="2" key="1">
    <citation type="journal article" date="2017" name="Genome Biol.">
        <title>Comparative genomics reveals high biological diversity and specific adaptations in the industrially and medically important fungal genus Aspergillus.</title>
        <authorList>
            <person name="de Vries R.P."/>
            <person name="Riley R."/>
            <person name="Wiebenga A."/>
            <person name="Aguilar-Osorio G."/>
            <person name="Amillis S."/>
            <person name="Uchima C.A."/>
            <person name="Anderluh G."/>
            <person name="Asadollahi M."/>
            <person name="Askin M."/>
            <person name="Barry K."/>
            <person name="Battaglia E."/>
            <person name="Bayram O."/>
            <person name="Benocci T."/>
            <person name="Braus-Stromeyer S.A."/>
            <person name="Caldana C."/>
            <person name="Canovas D."/>
            <person name="Cerqueira G.C."/>
            <person name="Chen F."/>
            <person name="Chen W."/>
            <person name="Choi C."/>
            <person name="Clum A."/>
            <person name="Dos Santos R.A."/>
            <person name="Damasio A.R."/>
            <person name="Diallinas G."/>
            <person name="Emri T."/>
            <person name="Fekete E."/>
            <person name="Flipphi M."/>
            <person name="Freyberg S."/>
            <person name="Gallo A."/>
            <person name="Gournas C."/>
            <person name="Habgood R."/>
            <person name="Hainaut M."/>
            <person name="Harispe M.L."/>
            <person name="Henrissat B."/>
            <person name="Hilden K.S."/>
            <person name="Hope R."/>
            <person name="Hossain A."/>
            <person name="Karabika E."/>
            <person name="Karaffa L."/>
            <person name="Karanyi Z."/>
            <person name="Krasevec N."/>
            <person name="Kuo A."/>
            <person name="Kusch H."/>
            <person name="LaButti K."/>
            <person name="Lagendijk E.L."/>
            <person name="Lapidus A."/>
            <person name="Levasseur A."/>
            <person name="Lindquist E."/>
            <person name="Lipzen A."/>
            <person name="Logrieco A.F."/>
            <person name="MacCabe A."/>
            <person name="Maekelae M.R."/>
            <person name="Malavazi I."/>
            <person name="Melin P."/>
            <person name="Meyer V."/>
            <person name="Mielnichuk N."/>
            <person name="Miskei M."/>
            <person name="Molnar A.P."/>
            <person name="Mule G."/>
            <person name="Ngan C.Y."/>
            <person name="Orejas M."/>
            <person name="Orosz E."/>
            <person name="Ouedraogo J.P."/>
            <person name="Overkamp K.M."/>
            <person name="Park H.-S."/>
            <person name="Perrone G."/>
            <person name="Piumi F."/>
            <person name="Punt P.J."/>
            <person name="Ram A.F."/>
            <person name="Ramon A."/>
            <person name="Rauscher S."/>
            <person name="Record E."/>
            <person name="Riano-Pachon D.M."/>
            <person name="Robert V."/>
            <person name="Roehrig J."/>
            <person name="Ruller R."/>
            <person name="Salamov A."/>
            <person name="Salih N.S."/>
            <person name="Samson R.A."/>
            <person name="Sandor E."/>
            <person name="Sanguinetti M."/>
            <person name="Schuetze T."/>
            <person name="Sepcic K."/>
            <person name="Shelest E."/>
            <person name="Sherlock G."/>
            <person name="Sophianopoulou V."/>
            <person name="Squina F.M."/>
            <person name="Sun H."/>
            <person name="Susca A."/>
            <person name="Todd R.B."/>
            <person name="Tsang A."/>
            <person name="Unkles S.E."/>
            <person name="van de Wiele N."/>
            <person name="van Rossen-Uffink D."/>
            <person name="Oliveira J.V."/>
            <person name="Vesth T.C."/>
            <person name="Visser J."/>
            <person name="Yu J.-H."/>
            <person name="Zhou M."/>
            <person name="Andersen M.R."/>
            <person name="Archer D.B."/>
            <person name="Baker S.E."/>
            <person name="Benoit I."/>
            <person name="Brakhage A.A."/>
            <person name="Braus G.H."/>
            <person name="Fischer R."/>
            <person name="Frisvad J.C."/>
            <person name="Goldman G.H."/>
            <person name="Houbraken J."/>
            <person name="Oakley B."/>
            <person name="Pocsi I."/>
            <person name="Scazzocchio C."/>
            <person name="Seiboth B."/>
            <person name="vanKuyk P.A."/>
            <person name="Wortman J."/>
            <person name="Dyer P.S."/>
            <person name="Grigoriev I.V."/>
        </authorList>
    </citation>
    <scope>NUCLEOTIDE SEQUENCE [LARGE SCALE GENOMIC DNA]</scope>
    <source>
        <strain evidence="2">CBS 101740 / IMI 381727 / IBT 21946</strain>
    </source>
</reference>
<dbReference type="OrthoDB" id="4486068at2759"/>
<dbReference type="VEuPathDB" id="FungiDB:ASPBRDRAFT_669219"/>
<dbReference type="Proteomes" id="UP000184499">
    <property type="component" value="Unassembled WGS sequence"/>
</dbReference>
<organism evidence="1 2">
    <name type="scientific">Aspergillus brasiliensis (strain CBS 101740 / IMI 381727 / IBT 21946)</name>
    <dbReference type="NCBI Taxonomy" id="767769"/>
    <lineage>
        <taxon>Eukaryota</taxon>
        <taxon>Fungi</taxon>
        <taxon>Dikarya</taxon>
        <taxon>Ascomycota</taxon>
        <taxon>Pezizomycotina</taxon>
        <taxon>Eurotiomycetes</taxon>
        <taxon>Eurotiomycetidae</taxon>
        <taxon>Eurotiales</taxon>
        <taxon>Aspergillaceae</taxon>
        <taxon>Aspergillus</taxon>
        <taxon>Aspergillus subgen. Circumdati</taxon>
    </lineage>
</organism>
<evidence type="ECO:0000313" key="1">
    <source>
        <dbReference type="EMBL" id="OJJ75225.1"/>
    </source>
</evidence>
<sequence>MDSPTPNYPNPHHEQTALEVTDMNLSTTETPPRIPEGWTNRPADLKGWFEPGSGETYLARCHGLKDVSLVLTTTPETGELRYIITSNKVYYIGNLMDEHIHQIIKPTTWPDILATLSRSGGRDLTTKKLELVDVPEDERPRDDEVIEGRKHFVPA</sequence>
<dbReference type="RefSeq" id="XP_067482473.1">
    <property type="nucleotide sequence ID" value="XM_067628808.1"/>
</dbReference>
<name>A0A1L9UU35_ASPBC</name>
<accession>A0A1L9UU35</accession>
<dbReference type="OMA" id="HMARCCG"/>
<keyword evidence="2" id="KW-1185">Reference proteome</keyword>
<evidence type="ECO:0000313" key="2">
    <source>
        <dbReference type="Proteomes" id="UP000184499"/>
    </source>
</evidence>
<dbReference type="AlphaFoldDB" id="A0A1L9UU35"/>